<accession>A0A7H8R0V5</accession>
<dbReference type="KEGG" id="trg:TRUGW13939_06735"/>
<feature type="domain" description="Arrestin-like N-terminal" evidence="5">
    <location>
        <begin position="44"/>
        <end position="195"/>
    </location>
</feature>
<dbReference type="GO" id="GO:0005886">
    <property type="term" value="C:plasma membrane"/>
    <property type="evidence" value="ECO:0007669"/>
    <property type="project" value="TreeGrafter"/>
</dbReference>
<name>A0A7H8R0V5_TALRU</name>
<dbReference type="InterPro" id="IPR014752">
    <property type="entry name" value="Arrestin-like_C"/>
</dbReference>
<reference evidence="7" key="1">
    <citation type="submission" date="2020-06" db="EMBL/GenBank/DDBJ databases">
        <title>A chromosome-scale genome assembly of Talaromyces rugulosus W13939.</title>
        <authorList>
            <person name="Wang B."/>
            <person name="Guo L."/>
            <person name="Ye K."/>
            <person name="Wang L."/>
        </authorList>
    </citation>
    <scope>NUCLEOTIDE SEQUENCE [LARGE SCALE GENOMIC DNA]</scope>
    <source>
        <strain evidence="7">W13939</strain>
    </source>
</reference>
<dbReference type="SUPFAM" id="SSF81296">
    <property type="entry name" value="E set domains"/>
    <property type="match status" value="1"/>
</dbReference>
<feature type="region of interest" description="Disordered" evidence="4">
    <location>
        <begin position="95"/>
        <end position="136"/>
    </location>
</feature>
<proteinExistence type="inferred from homology"/>
<sequence length="484" mass="53777">MASAKRSRVKRLLSPRSHSDITIRTTLLEPTIFVDTPPSAPSVLRGHVVLDISKEVQIGHVTIRFRGVIRTRKFGGRTDEQSIVDQTWPVLGAGPREAHGSNFSAHQRSIERRRSSTTSLGPGIHPGQHSGSAKERTTLSSGRYVYDFELTLDQTLPESFNVGGCQLIYHLQAVVHRPEMLKRDVSHSHEVAVLRCPDEMYLHDIEHISLARTWNKQIPYQIDLGGKGAPIGSDIPVSISVSCQEIQSIAVQVYLGQKIRFPGVKGKDSQLRRKLLLKARCNDLATRKFGDTSTAGEALPYLNLDRNGKTVTIEANVPLPNEQSRFLAMHPDVEYETLQATHSLLFIIDIATPPKHSSSKMPTLCRLTGETIFCLRSPHTRVYNMFVPQYSAEDLPSEDNLLSISRPSDQSGLFSEYGTAPSLHARHSLAQSIDTFSSSSTRPQSFPPPVYERMAPRLSLPPPPTYESILWNGGRVQEAVRVSS</sequence>
<dbReference type="Pfam" id="PF00339">
    <property type="entry name" value="Arrestin_N"/>
    <property type="match status" value="1"/>
</dbReference>
<dbReference type="RefSeq" id="XP_035345776.1">
    <property type="nucleotide sequence ID" value="XM_035489883.1"/>
</dbReference>
<dbReference type="GO" id="GO:0031625">
    <property type="term" value="F:ubiquitin protein ligase binding"/>
    <property type="evidence" value="ECO:0007669"/>
    <property type="project" value="TreeGrafter"/>
</dbReference>
<organism evidence="6 7">
    <name type="scientific">Talaromyces rugulosus</name>
    <name type="common">Penicillium rugulosum</name>
    <dbReference type="NCBI Taxonomy" id="121627"/>
    <lineage>
        <taxon>Eukaryota</taxon>
        <taxon>Fungi</taxon>
        <taxon>Dikarya</taxon>
        <taxon>Ascomycota</taxon>
        <taxon>Pezizomycotina</taxon>
        <taxon>Eurotiomycetes</taxon>
        <taxon>Eurotiomycetidae</taxon>
        <taxon>Eurotiales</taxon>
        <taxon>Trichocomaceae</taxon>
        <taxon>Talaromyces</taxon>
        <taxon>Talaromyces sect. Islandici</taxon>
    </lineage>
</organism>
<evidence type="ECO:0000256" key="3">
    <source>
        <dbReference type="ARBA" id="ARBA00038766"/>
    </source>
</evidence>
<dbReference type="GO" id="GO:0005829">
    <property type="term" value="C:cytosol"/>
    <property type="evidence" value="ECO:0007669"/>
    <property type="project" value="TreeGrafter"/>
</dbReference>
<evidence type="ECO:0000313" key="6">
    <source>
        <dbReference type="EMBL" id="QKX59598.1"/>
    </source>
</evidence>
<dbReference type="InterPro" id="IPR050357">
    <property type="entry name" value="Arrestin_domain-protein"/>
</dbReference>
<dbReference type="InterPro" id="IPR011021">
    <property type="entry name" value="Arrestin-like_N"/>
</dbReference>
<evidence type="ECO:0000256" key="4">
    <source>
        <dbReference type="SAM" id="MobiDB-lite"/>
    </source>
</evidence>
<keyword evidence="2" id="KW-0833">Ubl conjugation pathway</keyword>
<dbReference type="Proteomes" id="UP000509510">
    <property type="component" value="Chromosome III"/>
</dbReference>
<dbReference type="Gene3D" id="2.60.40.640">
    <property type="match status" value="1"/>
</dbReference>
<evidence type="ECO:0000256" key="1">
    <source>
        <dbReference type="ARBA" id="ARBA00005298"/>
    </source>
</evidence>
<dbReference type="OrthoDB" id="2238745at2759"/>
<dbReference type="PANTHER" id="PTHR11188:SF17">
    <property type="entry name" value="FI21816P1"/>
    <property type="match status" value="1"/>
</dbReference>
<protein>
    <recommendedName>
        <fullName evidence="5">Arrestin-like N-terminal domain-containing protein</fullName>
    </recommendedName>
</protein>
<evidence type="ECO:0000259" key="5">
    <source>
        <dbReference type="Pfam" id="PF00339"/>
    </source>
</evidence>
<dbReference type="PANTHER" id="PTHR11188">
    <property type="entry name" value="ARRESTIN DOMAIN CONTAINING PROTEIN"/>
    <property type="match status" value="1"/>
</dbReference>
<comment type="similarity">
    <text evidence="1">Belongs to the arrestin family.</text>
</comment>
<dbReference type="AlphaFoldDB" id="A0A7H8R0V5"/>
<dbReference type="GO" id="GO:0070086">
    <property type="term" value="P:ubiquitin-dependent endocytosis"/>
    <property type="evidence" value="ECO:0007669"/>
    <property type="project" value="TreeGrafter"/>
</dbReference>
<dbReference type="GeneID" id="55994229"/>
<dbReference type="GO" id="GO:0030674">
    <property type="term" value="F:protein-macromolecule adaptor activity"/>
    <property type="evidence" value="ECO:0007669"/>
    <property type="project" value="TreeGrafter"/>
</dbReference>
<dbReference type="EMBL" id="CP055900">
    <property type="protein sequence ID" value="QKX59598.1"/>
    <property type="molecule type" value="Genomic_DNA"/>
</dbReference>
<evidence type="ECO:0000313" key="7">
    <source>
        <dbReference type="Proteomes" id="UP000509510"/>
    </source>
</evidence>
<gene>
    <name evidence="6" type="ORF">TRUGW13939_06735</name>
</gene>
<dbReference type="InterPro" id="IPR014756">
    <property type="entry name" value="Ig_E-set"/>
</dbReference>
<evidence type="ECO:0000256" key="2">
    <source>
        <dbReference type="ARBA" id="ARBA00022786"/>
    </source>
</evidence>
<keyword evidence="7" id="KW-1185">Reference proteome</keyword>
<comment type="subunit">
    <text evidence="3">Interacts with hulA.</text>
</comment>